<dbReference type="SUPFAM" id="SSF81995">
    <property type="entry name" value="beta-sandwich domain of Sec23/24"/>
    <property type="match status" value="1"/>
</dbReference>
<evidence type="ECO:0000256" key="3">
    <source>
        <dbReference type="ARBA" id="ARBA00007535"/>
    </source>
</evidence>
<proteinExistence type="inferred from homology"/>
<feature type="domain" description="Zinc finger Sec23/Sec24-type" evidence="14">
    <location>
        <begin position="194"/>
        <end position="232"/>
    </location>
</feature>
<evidence type="ECO:0000259" key="16">
    <source>
        <dbReference type="Pfam" id="PF04815"/>
    </source>
</evidence>
<dbReference type="InterPro" id="IPR006896">
    <property type="entry name" value="Sec23/24_trunk_dom"/>
</dbReference>
<evidence type="ECO:0000256" key="6">
    <source>
        <dbReference type="ARBA" id="ARBA00022824"/>
    </source>
</evidence>
<evidence type="ECO:0000256" key="10">
    <source>
        <dbReference type="ARBA" id="ARBA00023136"/>
    </source>
</evidence>
<evidence type="ECO:0000313" key="18">
    <source>
        <dbReference type="EMBL" id="KAK6161403.1"/>
    </source>
</evidence>
<dbReference type="InterPro" id="IPR036180">
    <property type="entry name" value="Gelsolin-like_dom_sf"/>
</dbReference>
<keyword evidence="19" id="KW-1185">Reference proteome</keyword>
<dbReference type="Gene3D" id="2.60.40.1670">
    <property type="entry name" value="beta-sandwich domain of Sec23/24"/>
    <property type="match status" value="1"/>
</dbReference>
<evidence type="ECO:0000256" key="5">
    <source>
        <dbReference type="ARBA" id="ARBA00022723"/>
    </source>
</evidence>
<dbReference type="SUPFAM" id="SSF53300">
    <property type="entry name" value="vWA-like"/>
    <property type="match status" value="1"/>
</dbReference>
<keyword evidence="8" id="KW-0931">ER-Golgi transport</keyword>
<dbReference type="SUPFAM" id="SSF81811">
    <property type="entry name" value="Helical domain of Sec23/24"/>
    <property type="match status" value="1"/>
</dbReference>
<dbReference type="InterPro" id="IPR036174">
    <property type="entry name" value="Znf_Sec23_Sec24_sf"/>
</dbReference>
<sequence>MVVRSLDPNKDPFRPKKSDEEILSPEVPYLNSIGALMYLVQCTRPDIAFSVNLLARYSSEPTRRHWNGIKHIFRYLSGTIDLGLFYSKESTNSGLVGYTDAGYRSDPHKARSQSGYVFCYDGFISSSDPDEIHLILSPWPSMDFSELEAIEGLRWSWHSWPVSKPEVSSLVVPLSIMCTPLMTFNELPILPYEPLNCSGCAAVLNPYSRVDYTSKIWGCSFCYRKNPFPKSYAHINENNIPAELFPTYSTVEYQLGTGQVSGLDSGLGRSASGQLGLRSNSSSFSSVSAYSSSGLGLDWAGVGVGVGPAFVFVVDACSSEEELEVLKRELLHVITRLPENALVGLVVFDAMVRVYDLGFTECLRVVVFHGEREVSSEQVKQFLGLHHMKQSLGKTSAVQKQGFLLPVSECEFNITTAIEDIHSSHLAKPGHRPLRSTGVAISVAVGLLEGCLINTGSRVMVFTSGPATLGPGMIVNSDFGNSIRTHRDLNTGYASYHKKSSEYYKQISHRLSDSSIILDLFACSLDQVGAAELKVPVGNSGGFMILSESFESEQFGKCLRLMFDRDDHGNLKMFFDATIEIVTTKDVKICGALGPCISLQKKNDSVSDKVIGEGGTHIWKLGTLTSKTCIAFFFEVGNEQKAQPSSAFFIQFITRYRYSNMGIRKRVTTAARRWVAKNSPEIASGFDQEAAASVMARLAIHKTETNFAQDVIRWIDKTLISFSSKFGDYVQEDPSTFRLSTNFSLYPQFMYYLRRSQFIDPTLFQYSFDGPPIPVVLDICSISSDVILLFDSFFYVVVHYGSKIAQWRKMGYDRDPAHESFRKLLEAPELDAEQLVAERIPVPKFIKCDQHSSQARFLLAKLNPSVTQNSTNTEGSEIIFTDDVSLQVFIEHLQALAVQDGAAAQEASGEGPQSFLMAGREGGSVVPADTPNGVAGFKKKGAGPRSWILMDSSGQENILDVDKYVIMHRVQIHARDLRILDPLLSYPSTILGRERAIVLNLEHIKAIITADEVLLRDPFDDNVIPIVEDLRRRLKLVNVNREDSRDGTLAVHNDVETAEEDDSPFEFRALEVALEAICSYLAARTIELETAVYPALDMLTSKISSRNLDRVRKLKSQMTRLTARVQKVRDELEQLLDDDDDMADLYLSRKLAGASPLSASGAASWFLASPTIGSKISRASRASVATVRGDENDVEELEMLLEAYFMQIDGTLNKLTTLREYIDNTEDYINIQLDNHRNQLIQLELFLSSGTVCSSIYSLVAGIFGMNIPYTWNENHGFMFKWVSI</sequence>
<evidence type="ECO:0000256" key="1">
    <source>
        <dbReference type="ARBA" id="ARBA00004299"/>
    </source>
</evidence>
<dbReference type="PANTHER" id="PTHR11141">
    <property type="entry name" value="PROTEIN TRANSPORT PROTEIN SEC23"/>
    <property type="match status" value="1"/>
</dbReference>
<dbReference type="EMBL" id="JABTTQ020000003">
    <property type="protein sequence ID" value="KAK6161403.1"/>
    <property type="molecule type" value="Genomic_DNA"/>
</dbReference>
<dbReference type="PANTHER" id="PTHR11141:SF22">
    <property type="entry name" value="PROTEIN TRANSPORT PROTEIN SEC23 G"/>
    <property type="match status" value="1"/>
</dbReference>
<evidence type="ECO:0008006" key="20">
    <source>
        <dbReference type="Google" id="ProtNLM"/>
    </source>
</evidence>
<keyword evidence="10" id="KW-0472">Membrane</keyword>
<dbReference type="SUPFAM" id="SSF82919">
    <property type="entry name" value="Zn-finger domain of Sec23/24"/>
    <property type="match status" value="1"/>
</dbReference>
<dbReference type="Pfam" id="PF22099">
    <property type="entry name" value="MRS2-like"/>
    <property type="match status" value="2"/>
</dbReference>
<feature type="coiled-coil region" evidence="12">
    <location>
        <begin position="1111"/>
        <end position="1138"/>
    </location>
</feature>
<dbReference type="InterPro" id="IPR007123">
    <property type="entry name" value="Gelsolin-like_dom"/>
</dbReference>
<name>A0ABR0XQC0_REHGL</name>
<dbReference type="SUPFAM" id="SSF82754">
    <property type="entry name" value="C-terminal, gelsolin-like domain of Sec23/24"/>
    <property type="match status" value="1"/>
</dbReference>
<evidence type="ECO:0000256" key="9">
    <source>
        <dbReference type="ARBA" id="ARBA00022927"/>
    </source>
</evidence>
<dbReference type="Gene3D" id="1.20.120.730">
    <property type="entry name" value="Sec23/Sec24 helical domain"/>
    <property type="match status" value="1"/>
</dbReference>
<dbReference type="Gene3D" id="1.20.58.340">
    <property type="entry name" value="Magnesium transport protein CorA, transmembrane region"/>
    <property type="match status" value="1"/>
</dbReference>
<dbReference type="Pfam" id="PF08033">
    <property type="entry name" value="Sec23_BS"/>
    <property type="match status" value="1"/>
</dbReference>
<evidence type="ECO:0000256" key="11">
    <source>
        <dbReference type="ARBA" id="ARBA00023329"/>
    </source>
</evidence>
<keyword evidence="12" id="KW-0175">Coiled coil</keyword>
<comment type="caution">
    <text evidence="18">The sequence shown here is derived from an EMBL/GenBank/DDBJ whole genome shotgun (WGS) entry which is preliminary data.</text>
</comment>
<keyword evidence="11" id="KW-0968">Cytoplasmic vesicle</keyword>
<dbReference type="InterPro" id="IPR029006">
    <property type="entry name" value="ADF-H/Gelsolin-like_dom_sf"/>
</dbReference>
<keyword evidence="9" id="KW-0653">Protein transport</keyword>
<evidence type="ECO:0000256" key="12">
    <source>
        <dbReference type="SAM" id="Coils"/>
    </source>
</evidence>
<keyword evidence="4" id="KW-0813">Transport</keyword>
<dbReference type="Gene3D" id="3.40.20.10">
    <property type="entry name" value="Severin"/>
    <property type="match status" value="1"/>
</dbReference>
<dbReference type="Gene3D" id="2.40.128.330">
    <property type="match status" value="1"/>
</dbReference>
<comment type="similarity">
    <text evidence="3">Belongs to the CorA metal ion transporter (MIT) (TC 1.A.35.5) family.</text>
</comment>
<evidence type="ECO:0000259" key="14">
    <source>
        <dbReference type="Pfam" id="PF04810"/>
    </source>
</evidence>
<dbReference type="InterPro" id="IPR006895">
    <property type="entry name" value="Znf_Sec23_Sec24"/>
</dbReference>
<dbReference type="Pfam" id="PF04811">
    <property type="entry name" value="Sec23_trunk"/>
    <property type="match status" value="1"/>
</dbReference>
<keyword evidence="6" id="KW-0256">Endoplasmic reticulum</keyword>
<feature type="domain" description="Sec23/Sec24 trunk" evidence="15">
    <location>
        <begin position="308"/>
        <end position="559"/>
    </location>
</feature>
<dbReference type="InterPro" id="IPR012990">
    <property type="entry name" value="Beta-sandwich_Sec23_24"/>
</dbReference>
<dbReference type="InterPro" id="IPR037364">
    <property type="entry name" value="Sec23"/>
</dbReference>
<accession>A0ABR0XQC0</accession>
<dbReference type="CDD" id="cd12823">
    <property type="entry name" value="Mrs2_Mfm1p-like"/>
    <property type="match status" value="1"/>
</dbReference>
<feature type="domain" description="Gelsolin-like" evidence="13">
    <location>
        <begin position="772"/>
        <end position="858"/>
    </location>
</feature>
<dbReference type="Proteomes" id="UP001318860">
    <property type="component" value="Unassembled WGS sequence"/>
</dbReference>
<keyword evidence="7" id="KW-0862">Zinc</keyword>
<dbReference type="InterPro" id="IPR036175">
    <property type="entry name" value="Sec23/24_helical_dom_sf"/>
</dbReference>
<dbReference type="Pfam" id="PF00626">
    <property type="entry name" value="Gelsolin"/>
    <property type="match status" value="1"/>
</dbReference>
<dbReference type="InterPro" id="IPR036465">
    <property type="entry name" value="vWFA_dom_sf"/>
</dbReference>
<dbReference type="InterPro" id="IPR039204">
    <property type="entry name" value="MRS2-like"/>
</dbReference>
<evidence type="ECO:0000256" key="4">
    <source>
        <dbReference type="ARBA" id="ARBA00022448"/>
    </source>
</evidence>
<dbReference type="Pfam" id="PF04810">
    <property type="entry name" value="zf-Sec23_Sec24"/>
    <property type="match status" value="1"/>
</dbReference>
<dbReference type="Gene3D" id="2.30.30.380">
    <property type="entry name" value="Zn-finger domain of Sec23/24"/>
    <property type="match status" value="1"/>
</dbReference>
<feature type="domain" description="Sec23/Sec24 beta-sandwich" evidence="17">
    <location>
        <begin position="575"/>
        <end position="675"/>
    </location>
</feature>
<comment type="subcellular location">
    <subcellularLocation>
        <location evidence="1">Cytoplasmic vesicle</location>
        <location evidence="1">COPII-coated vesicle membrane</location>
        <topology evidence="1">Peripheral membrane protein</topology>
        <orientation evidence="1">Cytoplasmic side</orientation>
    </subcellularLocation>
    <subcellularLocation>
        <location evidence="2">Endoplasmic reticulum membrane</location>
        <topology evidence="2">Peripheral membrane protein</topology>
        <orientation evidence="2">Cytoplasmic side</orientation>
    </subcellularLocation>
</comment>
<organism evidence="18 19">
    <name type="scientific">Rehmannia glutinosa</name>
    <name type="common">Chinese foxglove</name>
    <dbReference type="NCBI Taxonomy" id="99300"/>
    <lineage>
        <taxon>Eukaryota</taxon>
        <taxon>Viridiplantae</taxon>
        <taxon>Streptophyta</taxon>
        <taxon>Embryophyta</taxon>
        <taxon>Tracheophyta</taxon>
        <taxon>Spermatophyta</taxon>
        <taxon>Magnoliopsida</taxon>
        <taxon>eudicotyledons</taxon>
        <taxon>Gunneridae</taxon>
        <taxon>Pentapetalae</taxon>
        <taxon>asterids</taxon>
        <taxon>lamiids</taxon>
        <taxon>Lamiales</taxon>
        <taxon>Orobanchaceae</taxon>
        <taxon>Rehmannieae</taxon>
        <taxon>Rehmannia</taxon>
    </lineage>
</organism>
<dbReference type="Gene3D" id="3.40.50.410">
    <property type="entry name" value="von Willebrand factor, type A domain"/>
    <property type="match status" value="1"/>
</dbReference>
<reference evidence="18 19" key="1">
    <citation type="journal article" date="2021" name="Comput. Struct. Biotechnol. J.">
        <title>De novo genome assembly of the potent medicinal plant Rehmannia glutinosa using nanopore technology.</title>
        <authorList>
            <person name="Ma L."/>
            <person name="Dong C."/>
            <person name="Song C."/>
            <person name="Wang X."/>
            <person name="Zheng X."/>
            <person name="Niu Y."/>
            <person name="Chen S."/>
            <person name="Feng W."/>
        </authorList>
    </citation>
    <scope>NUCLEOTIDE SEQUENCE [LARGE SCALE GENOMIC DNA]</scope>
    <source>
        <strain evidence="18">DH-2019</strain>
    </source>
</reference>
<evidence type="ECO:0000259" key="17">
    <source>
        <dbReference type="Pfam" id="PF08033"/>
    </source>
</evidence>
<dbReference type="InterPro" id="IPR006900">
    <property type="entry name" value="Sec23/24_helical_dom"/>
</dbReference>
<evidence type="ECO:0000256" key="8">
    <source>
        <dbReference type="ARBA" id="ARBA00022892"/>
    </source>
</evidence>
<evidence type="ECO:0000256" key="7">
    <source>
        <dbReference type="ARBA" id="ARBA00022833"/>
    </source>
</evidence>
<evidence type="ECO:0000259" key="15">
    <source>
        <dbReference type="Pfam" id="PF04811"/>
    </source>
</evidence>
<keyword evidence="5" id="KW-0479">Metal-binding</keyword>
<dbReference type="Pfam" id="PF04815">
    <property type="entry name" value="Sec23_helical"/>
    <property type="match status" value="1"/>
</dbReference>
<evidence type="ECO:0000313" key="19">
    <source>
        <dbReference type="Proteomes" id="UP001318860"/>
    </source>
</evidence>
<protein>
    <recommendedName>
        <fullName evidence="20">Protein transport protein SEC23</fullName>
    </recommendedName>
</protein>
<evidence type="ECO:0000259" key="13">
    <source>
        <dbReference type="Pfam" id="PF00626"/>
    </source>
</evidence>
<feature type="domain" description="Sec23/Sec24 helical" evidence="16">
    <location>
        <begin position="687"/>
        <end position="759"/>
    </location>
</feature>
<gene>
    <name evidence="18" type="ORF">DH2020_004784</name>
</gene>
<evidence type="ECO:0000256" key="2">
    <source>
        <dbReference type="ARBA" id="ARBA00004397"/>
    </source>
</evidence>